<reference evidence="1" key="1">
    <citation type="submission" date="2020-11" db="EMBL/GenBank/DDBJ databases">
        <authorList>
            <person name="Tran Van P."/>
        </authorList>
    </citation>
    <scope>NUCLEOTIDE SEQUENCE</scope>
</reference>
<name>A0A7R9FQP3_9CRUS</name>
<dbReference type="Proteomes" id="UP000677054">
    <property type="component" value="Unassembled WGS sequence"/>
</dbReference>
<proteinExistence type="predicted"/>
<keyword evidence="2" id="KW-1185">Reference proteome</keyword>
<evidence type="ECO:0000313" key="2">
    <source>
        <dbReference type="Proteomes" id="UP000677054"/>
    </source>
</evidence>
<organism evidence="1">
    <name type="scientific">Darwinula stevensoni</name>
    <dbReference type="NCBI Taxonomy" id="69355"/>
    <lineage>
        <taxon>Eukaryota</taxon>
        <taxon>Metazoa</taxon>
        <taxon>Ecdysozoa</taxon>
        <taxon>Arthropoda</taxon>
        <taxon>Crustacea</taxon>
        <taxon>Oligostraca</taxon>
        <taxon>Ostracoda</taxon>
        <taxon>Podocopa</taxon>
        <taxon>Podocopida</taxon>
        <taxon>Darwinulocopina</taxon>
        <taxon>Darwinuloidea</taxon>
        <taxon>Darwinulidae</taxon>
        <taxon>Darwinula</taxon>
    </lineage>
</organism>
<protein>
    <submittedName>
        <fullName evidence="1">Uncharacterized protein</fullName>
    </submittedName>
</protein>
<evidence type="ECO:0000313" key="1">
    <source>
        <dbReference type="EMBL" id="CAD7251505.1"/>
    </source>
</evidence>
<dbReference type="AlphaFoldDB" id="A0A7R9FQP3"/>
<accession>A0A7R9FQP3</accession>
<dbReference type="EMBL" id="LR903117">
    <property type="protein sequence ID" value="CAD7251505.1"/>
    <property type="molecule type" value="Genomic_DNA"/>
</dbReference>
<dbReference type="EMBL" id="CAJPEV010003600">
    <property type="protein sequence ID" value="CAG0900112.1"/>
    <property type="molecule type" value="Genomic_DNA"/>
</dbReference>
<gene>
    <name evidence="1" type="ORF">DSTB1V02_LOCUS11271</name>
</gene>
<sequence length="80" mass="8684">MGVVMDCNADNVALTFAGLLKEPDGDLGDEETRAEAVDVISCTAGHVIPTVEIVINVFHSTGEVFRTVKFWGYIRLMIGQ</sequence>